<name>A0AA36CNU5_9BILA</name>
<feature type="region of interest" description="Disordered" evidence="2">
    <location>
        <begin position="425"/>
        <end position="449"/>
    </location>
</feature>
<sequence length="858" mass="96628">MRSGLPIVGLLLLGTLVSAGREKDDDEKSPKQSETTTASPSDDTTTPDPDFLDVRKLIRGSIDSLAELPSSQRPNRTNELYKLLELPAAILQDIAGAPVVTTTTEMAKVSDSAAPFVQLSSWEEEERARLEEARRREETLKRLAVERRLIEEARIRAESQRRAADAERQRIAAALESVRLAASMTTTTVTTPAATGSTKPPSPSMFGLPPIDFHRLFGAQPGPQSPVLPAVNQGAGPQYAYQPVIQSDGTTYYQQVLIVPSSLPMPLPAAPQNNNTAQTPTTEAPTTTETPSTTPENSVELEAPRKLDFHKSVSTKKKFKTYSSKTVQTDQPLSSEHSEKTMEETLVDGEQSDDMFREVKKGRSTLVTTMLPTLEEQRRVAQIFADESTPTTAASRRFYRVKAVSPYFMRSTDNARKGKLLGQLRRDPNIEGESLSDAPPPKKHLKRRRSWRREIHRATTEVPTTTTTAEVEEEINTTTQEPTTKRLRKMRRLEIRRKPITKDMNEQKLAVSKWRKATAERVQKQFEPEQDFKTTPTTTTTQNPQQMDEAIDNAADAVERELVRTRAEAMESITTEKPKRKHKKLRRRHRKHRTIAASTSFGERRMPQDDEKMMTKRGGAPLAIRSSEDFNMAMDGIESQEVQTRPTPTTTTETATGTPALDEIENRLKNAKVSKNRRVSARKGVSQEVEDGRLHTSRDLTSSEERMLMGDDLSREIERIFQETRAARRRGGAHSRSEGAAEKPLKKHRRRRHRQRAAIVTTTEAPTTTTTAELTTASDTGLNSGEELSLSQANGREPIHITRHHCKNIRSFAWQYGMSDVTDFALTHCSYIENYYPTLPCSRAEEYMVYCRQYYKQN</sequence>
<dbReference type="PANTHER" id="PTHR37435:SF6">
    <property type="entry name" value="TITIN"/>
    <property type="match status" value="1"/>
</dbReference>
<evidence type="ECO:0000256" key="2">
    <source>
        <dbReference type="SAM" id="MobiDB-lite"/>
    </source>
</evidence>
<dbReference type="Proteomes" id="UP001177023">
    <property type="component" value="Unassembled WGS sequence"/>
</dbReference>
<feature type="region of interest" description="Disordered" evidence="2">
    <location>
        <begin position="267"/>
        <end position="307"/>
    </location>
</feature>
<keyword evidence="1" id="KW-0175">Coiled coil</keyword>
<feature type="compositionally biased region" description="Basic and acidic residues" evidence="2">
    <location>
        <begin position="735"/>
        <end position="744"/>
    </location>
</feature>
<protein>
    <recommendedName>
        <fullName evidence="4">aECM cysteine-cradle domain-containing protein</fullName>
    </recommendedName>
</protein>
<comment type="caution">
    <text evidence="5">The sequence shown here is derived from an EMBL/GenBank/DDBJ whole genome shotgun (WGS) entry which is preliminary data.</text>
</comment>
<dbReference type="EMBL" id="CATQJA010002600">
    <property type="protein sequence ID" value="CAJ0572559.1"/>
    <property type="molecule type" value="Genomic_DNA"/>
</dbReference>
<reference evidence="5" key="1">
    <citation type="submission" date="2023-06" db="EMBL/GenBank/DDBJ databases">
        <authorList>
            <person name="Delattre M."/>
        </authorList>
    </citation>
    <scope>NUCLEOTIDE SEQUENCE</scope>
    <source>
        <strain evidence="5">AF72</strain>
    </source>
</reference>
<feature type="signal peptide" evidence="3">
    <location>
        <begin position="1"/>
        <end position="19"/>
    </location>
</feature>
<accession>A0AA36CNU5</accession>
<dbReference type="PANTHER" id="PTHR37435">
    <property type="entry name" value="PROTEIN CBG14344"/>
    <property type="match status" value="1"/>
</dbReference>
<evidence type="ECO:0000313" key="5">
    <source>
        <dbReference type="EMBL" id="CAJ0572559.1"/>
    </source>
</evidence>
<dbReference type="AlphaFoldDB" id="A0AA36CNU5"/>
<evidence type="ECO:0000313" key="6">
    <source>
        <dbReference type="Proteomes" id="UP001177023"/>
    </source>
</evidence>
<evidence type="ECO:0000259" key="4">
    <source>
        <dbReference type="Pfam" id="PF23626"/>
    </source>
</evidence>
<evidence type="ECO:0000256" key="3">
    <source>
        <dbReference type="SAM" id="SignalP"/>
    </source>
</evidence>
<dbReference type="InterPro" id="IPR055352">
    <property type="entry name" value="CCD_aECM"/>
</dbReference>
<keyword evidence="6" id="KW-1185">Reference proteome</keyword>
<feature type="compositionally biased region" description="Basic and acidic residues" evidence="2">
    <location>
        <begin position="20"/>
        <end position="31"/>
    </location>
</feature>
<feature type="chain" id="PRO_5041423590" description="aECM cysteine-cradle domain-containing protein" evidence="3">
    <location>
        <begin position="20"/>
        <end position="858"/>
    </location>
</feature>
<gene>
    <name evidence="5" type="ORF">MSPICULIGERA_LOCUS10943</name>
</gene>
<proteinExistence type="predicted"/>
<evidence type="ECO:0000256" key="1">
    <source>
        <dbReference type="SAM" id="Coils"/>
    </source>
</evidence>
<feature type="region of interest" description="Disordered" evidence="2">
    <location>
        <begin position="727"/>
        <end position="756"/>
    </location>
</feature>
<feature type="compositionally biased region" description="Low complexity" evidence="2">
    <location>
        <begin position="33"/>
        <end position="49"/>
    </location>
</feature>
<feature type="region of interest" description="Disordered" evidence="2">
    <location>
        <begin position="673"/>
        <end position="698"/>
    </location>
</feature>
<feature type="coiled-coil region" evidence="1">
    <location>
        <begin position="123"/>
        <end position="170"/>
    </location>
</feature>
<feature type="region of interest" description="Disordered" evidence="2">
    <location>
        <begin position="573"/>
        <end position="592"/>
    </location>
</feature>
<feature type="compositionally biased region" description="Basic residues" evidence="2">
    <location>
        <begin position="578"/>
        <end position="592"/>
    </location>
</feature>
<feature type="region of interest" description="Disordered" evidence="2">
    <location>
        <begin position="19"/>
        <end position="51"/>
    </location>
</feature>
<keyword evidence="3" id="KW-0732">Signal</keyword>
<feature type="compositionally biased region" description="Basic residues" evidence="2">
    <location>
        <begin position="745"/>
        <end position="756"/>
    </location>
</feature>
<feature type="compositionally biased region" description="Low complexity" evidence="2">
    <location>
        <begin position="270"/>
        <end position="298"/>
    </location>
</feature>
<dbReference type="Pfam" id="PF23626">
    <property type="entry name" value="CCD_aECM"/>
    <property type="match status" value="1"/>
</dbReference>
<feature type="domain" description="aECM cysteine-cradle" evidence="4">
    <location>
        <begin position="802"/>
        <end position="855"/>
    </location>
</feature>
<feature type="non-terminal residue" evidence="5">
    <location>
        <position position="858"/>
    </location>
</feature>
<organism evidence="5 6">
    <name type="scientific">Mesorhabditis spiculigera</name>
    <dbReference type="NCBI Taxonomy" id="96644"/>
    <lineage>
        <taxon>Eukaryota</taxon>
        <taxon>Metazoa</taxon>
        <taxon>Ecdysozoa</taxon>
        <taxon>Nematoda</taxon>
        <taxon>Chromadorea</taxon>
        <taxon>Rhabditida</taxon>
        <taxon>Rhabditina</taxon>
        <taxon>Rhabditomorpha</taxon>
        <taxon>Rhabditoidea</taxon>
        <taxon>Rhabditidae</taxon>
        <taxon>Mesorhabditinae</taxon>
        <taxon>Mesorhabditis</taxon>
    </lineage>
</organism>